<dbReference type="Proteomes" id="UP001176941">
    <property type="component" value="Chromosome 13"/>
</dbReference>
<sequence>MSAAGLWLSGANILQCSGFMVPSDKEIELRRFKHNSFATKRQPPIHSLLDECPVLSITLHAGNKSGSQLAYNRLNWLHTLAPFLILSSCPLLSSSWQGIVHSNQNPI</sequence>
<keyword evidence="2" id="KW-1185">Reference proteome</keyword>
<proteinExistence type="predicted"/>
<reference evidence="1" key="1">
    <citation type="submission" date="2023-04" db="EMBL/GenBank/DDBJ databases">
        <authorList>
            <consortium name="ELIXIR-Norway"/>
        </authorList>
    </citation>
    <scope>NUCLEOTIDE SEQUENCE [LARGE SCALE GENOMIC DNA]</scope>
</reference>
<name>A0ABN8Y6F6_RANTA</name>
<evidence type="ECO:0000313" key="2">
    <source>
        <dbReference type="Proteomes" id="UP001176941"/>
    </source>
</evidence>
<gene>
    <name evidence="1" type="ORF">MRATA1EN1_LOCUS5025</name>
</gene>
<accession>A0ABN8Y6F6</accession>
<organism evidence="1 2">
    <name type="scientific">Rangifer tarandus platyrhynchus</name>
    <name type="common">Svalbard reindeer</name>
    <dbReference type="NCBI Taxonomy" id="3082113"/>
    <lineage>
        <taxon>Eukaryota</taxon>
        <taxon>Metazoa</taxon>
        <taxon>Chordata</taxon>
        <taxon>Craniata</taxon>
        <taxon>Vertebrata</taxon>
        <taxon>Euteleostomi</taxon>
        <taxon>Mammalia</taxon>
        <taxon>Eutheria</taxon>
        <taxon>Laurasiatheria</taxon>
        <taxon>Artiodactyla</taxon>
        <taxon>Ruminantia</taxon>
        <taxon>Pecora</taxon>
        <taxon>Cervidae</taxon>
        <taxon>Odocoileinae</taxon>
        <taxon>Rangifer</taxon>
    </lineage>
</organism>
<evidence type="ECO:0000313" key="1">
    <source>
        <dbReference type="EMBL" id="CAI9156063.1"/>
    </source>
</evidence>
<protein>
    <submittedName>
        <fullName evidence="1">Uncharacterized protein</fullName>
    </submittedName>
</protein>
<dbReference type="EMBL" id="OX459949">
    <property type="protein sequence ID" value="CAI9156063.1"/>
    <property type="molecule type" value="Genomic_DNA"/>
</dbReference>